<evidence type="ECO:0000313" key="6">
    <source>
        <dbReference type="Proteomes" id="UP000309033"/>
    </source>
</evidence>
<dbReference type="Pfam" id="PF13359">
    <property type="entry name" value="DDE_Tnp_4"/>
    <property type="match status" value="1"/>
</dbReference>
<comment type="cofactor">
    <cofactor evidence="1">
        <name>a divalent metal cation</name>
        <dbReference type="ChEBI" id="CHEBI:60240"/>
    </cofactor>
</comment>
<organism evidence="5 6">
    <name type="scientific">Microbispora triticiradicis</name>
    <dbReference type="NCBI Taxonomy" id="2200763"/>
    <lineage>
        <taxon>Bacteria</taxon>
        <taxon>Bacillati</taxon>
        <taxon>Actinomycetota</taxon>
        <taxon>Actinomycetes</taxon>
        <taxon>Streptosporangiales</taxon>
        <taxon>Streptosporangiaceae</taxon>
        <taxon>Microbispora</taxon>
    </lineage>
</organism>
<evidence type="ECO:0000313" key="5">
    <source>
        <dbReference type="EMBL" id="TLP55260.1"/>
    </source>
</evidence>
<gene>
    <name evidence="5" type="ORF">FED44_26475</name>
</gene>
<dbReference type="InterPro" id="IPR027806">
    <property type="entry name" value="HARBI1_dom"/>
</dbReference>
<feature type="region of interest" description="Disordered" evidence="3">
    <location>
        <begin position="144"/>
        <end position="169"/>
    </location>
</feature>
<dbReference type="GO" id="GO:0046872">
    <property type="term" value="F:metal ion binding"/>
    <property type="evidence" value="ECO:0007669"/>
    <property type="project" value="UniProtKB-KW"/>
</dbReference>
<evidence type="ECO:0000256" key="1">
    <source>
        <dbReference type="ARBA" id="ARBA00001968"/>
    </source>
</evidence>
<evidence type="ECO:0000259" key="4">
    <source>
        <dbReference type="Pfam" id="PF13359"/>
    </source>
</evidence>
<dbReference type="Proteomes" id="UP000309033">
    <property type="component" value="Unassembled WGS sequence"/>
</dbReference>
<feature type="compositionally biased region" description="Polar residues" evidence="3">
    <location>
        <begin position="145"/>
        <end position="155"/>
    </location>
</feature>
<sequence>MAANLQISDQTIYNWRRQERIDAGLEPGIASSDQAELLAARHLSYTIRVVVSMQQRCDRCGSTTVERYQDELRTLIDMVLSPLYEAQAHRDAVLVDGLVVPVGERDGIEGLYSDKKGYCGQNVQVVATLSGRLADVGDPCPGSMHDSQAFRQSGSPRGGRRITNRMEWE</sequence>
<protein>
    <submittedName>
        <fullName evidence="5">Transposase family protein</fullName>
    </submittedName>
</protein>
<feature type="domain" description="DDE Tnp4" evidence="4">
    <location>
        <begin position="109"/>
        <end position="154"/>
    </location>
</feature>
<accession>A0A5R8YPA3</accession>
<name>A0A5R8YPA3_9ACTN</name>
<evidence type="ECO:0000256" key="3">
    <source>
        <dbReference type="SAM" id="MobiDB-lite"/>
    </source>
</evidence>
<reference evidence="5" key="1">
    <citation type="submission" date="2019-05" db="EMBL/GenBank/DDBJ databases">
        <title>Isolation, diversity and antifungal activity of Actinobacteria from wheat.</title>
        <authorList>
            <person name="Yu B."/>
        </authorList>
    </citation>
    <scope>NUCLEOTIDE SEQUENCE [LARGE SCALE GENOMIC DNA]</scope>
    <source>
        <strain evidence="5">NEAU-HEGS1-5</strain>
    </source>
</reference>
<comment type="caution">
    <text evidence="5">The sequence shown here is derived from an EMBL/GenBank/DDBJ whole genome shotgun (WGS) entry which is preliminary data.</text>
</comment>
<proteinExistence type="predicted"/>
<dbReference type="EMBL" id="VANP01000011">
    <property type="protein sequence ID" value="TLP55260.1"/>
    <property type="molecule type" value="Genomic_DNA"/>
</dbReference>
<keyword evidence="6" id="KW-1185">Reference proteome</keyword>
<dbReference type="AlphaFoldDB" id="A0A5R8YPA3"/>
<dbReference type="OrthoDB" id="3699740at2"/>
<evidence type="ECO:0000256" key="2">
    <source>
        <dbReference type="ARBA" id="ARBA00022723"/>
    </source>
</evidence>
<keyword evidence="2" id="KW-0479">Metal-binding</keyword>